<dbReference type="OrthoDB" id="999700at2759"/>
<reference evidence="2 3" key="1">
    <citation type="journal article" date="2021" name="Plant Biotechnol. J.">
        <title>Multi-omics assisted identification of the key and species-specific regulatory components of drought-tolerant mechanisms in Gossypium stocksii.</title>
        <authorList>
            <person name="Yu D."/>
            <person name="Ke L."/>
            <person name="Zhang D."/>
            <person name="Wu Y."/>
            <person name="Sun Y."/>
            <person name="Mei J."/>
            <person name="Sun J."/>
            <person name="Sun Y."/>
        </authorList>
    </citation>
    <scope>NUCLEOTIDE SEQUENCE [LARGE SCALE GENOMIC DNA]</scope>
    <source>
        <strain evidence="3">cv. E1</strain>
        <tissue evidence="2">Leaf</tissue>
    </source>
</reference>
<feature type="domain" description="RNase H type-1" evidence="1">
    <location>
        <begin position="40"/>
        <end position="96"/>
    </location>
</feature>
<protein>
    <recommendedName>
        <fullName evidence="1">RNase H type-1 domain-containing protein</fullName>
    </recommendedName>
</protein>
<name>A0A9D3WE61_9ROSI</name>
<organism evidence="2 3">
    <name type="scientific">Gossypium stocksii</name>
    <dbReference type="NCBI Taxonomy" id="47602"/>
    <lineage>
        <taxon>Eukaryota</taxon>
        <taxon>Viridiplantae</taxon>
        <taxon>Streptophyta</taxon>
        <taxon>Embryophyta</taxon>
        <taxon>Tracheophyta</taxon>
        <taxon>Spermatophyta</taxon>
        <taxon>Magnoliopsida</taxon>
        <taxon>eudicotyledons</taxon>
        <taxon>Gunneridae</taxon>
        <taxon>Pentapetalae</taxon>
        <taxon>rosids</taxon>
        <taxon>malvids</taxon>
        <taxon>Malvales</taxon>
        <taxon>Malvaceae</taxon>
        <taxon>Malvoideae</taxon>
        <taxon>Gossypium</taxon>
    </lineage>
</organism>
<evidence type="ECO:0000259" key="1">
    <source>
        <dbReference type="Pfam" id="PF13456"/>
    </source>
</evidence>
<comment type="caution">
    <text evidence="2">The sequence shown here is derived from an EMBL/GenBank/DDBJ whole genome shotgun (WGS) entry which is preliminary data.</text>
</comment>
<proteinExistence type="predicted"/>
<gene>
    <name evidence="2" type="ORF">J1N35_005366</name>
</gene>
<dbReference type="Proteomes" id="UP000828251">
    <property type="component" value="Unassembled WGS sequence"/>
</dbReference>
<dbReference type="GO" id="GO:0003676">
    <property type="term" value="F:nucleic acid binding"/>
    <property type="evidence" value="ECO:0007669"/>
    <property type="project" value="InterPro"/>
</dbReference>
<evidence type="ECO:0000313" key="2">
    <source>
        <dbReference type="EMBL" id="KAH1122206.1"/>
    </source>
</evidence>
<dbReference type="EMBL" id="JAIQCV010000002">
    <property type="protein sequence ID" value="KAH1122206.1"/>
    <property type="molecule type" value="Genomic_DNA"/>
</dbReference>
<sequence length="131" mass="14785">MADFVRNYIKELDDLSSRLLVNRFPLSRWAAPIAPRFKINFDAAFVKDRNEACSGLIVRNARAEVVCSKMVFHENIPSTFAAKAMACLQAIQEANKVAHIITKEGLKKGETTYLQNELCLGVEEALIEDRR</sequence>
<dbReference type="AlphaFoldDB" id="A0A9D3WE61"/>
<dbReference type="InterPro" id="IPR002156">
    <property type="entry name" value="RNaseH_domain"/>
</dbReference>
<dbReference type="GO" id="GO:0004523">
    <property type="term" value="F:RNA-DNA hybrid ribonuclease activity"/>
    <property type="evidence" value="ECO:0007669"/>
    <property type="project" value="InterPro"/>
</dbReference>
<keyword evidence="3" id="KW-1185">Reference proteome</keyword>
<dbReference type="Pfam" id="PF13456">
    <property type="entry name" value="RVT_3"/>
    <property type="match status" value="1"/>
</dbReference>
<evidence type="ECO:0000313" key="3">
    <source>
        <dbReference type="Proteomes" id="UP000828251"/>
    </source>
</evidence>
<accession>A0A9D3WE61</accession>